<dbReference type="RefSeq" id="WP_148946739.1">
    <property type="nucleotide sequence ID" value="NZ_VTEH01000006.1"/>
</dbReference>
<comment type="caution">
    <text evidence="1">The sequence shown here is derived from an EMBL/GenBank/DDBJ whole genome shotgun (WGS) entry which is preliminary data.</text>
</comment>
<reference evidence="1 2" key="1">
    <citation type="submission" date="2019-08" db="EMBL/GenBank/DDBJ databases">
        <title>Bacillus genomes from the desert of Cuatro Cienegas, Coahuila.</title>
        <authorList>
            <person name="Olmedo-Alvarez G."/>
        </authorList>
    </citation>
    <scope>NUCLEOTIDE SEQUENCE [LARGE SCALE GENOMIC DNA]</scope>
    <source>
        <strain evidence="1 2">CH40_1T</strain>
    </source>
</reference>
<proteinExistence type="predicted"/>
<name>A0A5D4KEF3_9BACI</name>
<accession>A0A5D4KEF3</accession>
<dbReference type="AlphaFoldDB" id="A0A5D4KEF3"/>
<organism evidence="1 2">
    <name type="scientific">Rossellomorea vietnamensis</name>
    <dbReference type="NCBI Taxonomy" id="218284"/>
    <lineage>
        <taxon>Bacteria</taxon>
        <taxon>Bacillati</taxon>
        <taxon>Bacillota</taxon>
        <taxon>Bacilli</taxon>
        <taxon>Bacillales</taxon>
        <taxon>Bacillaceae</taxon>
        <taxon>Rossellomorea</taxon>
    </lineage>
</organism>
<evidence type="ECO:0000313" key="2">
    <source>
        <dbReference type="Proteomes" id="UP000323317"/>
    </source>
</evidence>
<protein>
    <submittedName>
        <fullName evidence="1">Uncharacterized protein</fullName>
    </submittedName>
</protein>
<sequence>MNLKTIKAEMNSGRMSLEAMEWLVKRVERYEEALIWVKDCSVDYQSINKARDVLKEYREKRGE</sequence>
<evidence type="ECO:0000313" key="1">
    <source>
        <dbReference type="EMBL" id="TYR75562.1"/>
    </source>
</evidence>
<dbReference type="Proteomes" id="UP000323317">
    <property type="component" value="Unassembled WGS sequence"/>
</dbReference>
<gene>
    <name evidence="1" type="ORF">FZC79_10350</name>
</gene>
<dbReference type="EMBL" id="VTEH01000006">
    <property type="protein sequence ID" value="TYR75562.1"/>
    <property type="molecule type" value="Genomic_DNA"/>
</dbReference>